<feature type="domain" description="DSBA-like thioredoxin" evidence="1">
    <location>
        <begin position="125"/>
        <end position="281"/>
    </location>
</feature>
<evidence type="ECO:0000259" key="1">
    <source>
        <dbReference type="Pfam" id="PF01323"/>
    </source>
</evidence>
<dbReference type="Pfam" id="PF01323">
    <property type="entry name" value="DSBA"/>
    <property type="match status" value="1"/>
</dbReference>
<feature type="domain" description="Copper resistance protein ScsC N-terminal" evidence="2">
    <location>
        <begin position="57"/>
        <end position="88"/>
    </location>
</feature>
<dbReference type="AlphaFoldDB" id="A0ABD5BQZ9"/>
<evidence type="ECO:0000313" key="3">
    <source>
        <dbReference type="EMBL" id="MDQ9559207.1"/>
    </source>
</evidence>
<dbReference type="InterPro" id="IPR041205">
    <property type="entry name" value="ScsC_N"/>
</dbReference>
<accession>A0ABD5BQZ9</accession>
<organism evidence="3 4">
    <name type="scientific">Serratia marcescens</name>
    <dbReference type="NCBI Taxonomy" id="615"/>
    <lineage>
        <taxon>Bacteria</taxon>
        <taxon>Pseudomonadati</taxon>
        <taxon>Pseudomonadota</taxon>
        <taxon>Gammaproteobacteria</taxon>
        <taxon>Enterobacterales</taxon>
        <taxon>Yersiniaceae</taxon>
        <taxon>Serratia</taxon>
    </lineage>
</organism>
<reference evidence="3 4" key="1">
    <citation type="submission" date="2023-07" db="EMBL/GenBank/DDBJ databases">
        <title>Pathogens genome sequencing project 196.</title>
        <authorList>
            <person name="Cao X."/>
        </authorList>
    </citation>
    <scope>NUCLEOTIDE SEQUENCE [LARGE SCALE GENOMIC DNA]</scope>
    <source>
        <strain evidence="3 4">SM41</strain>
    </source>
</reference>
<dbReference type="EMBL" id="JAVIPQ010000484">
    <property type="protein sequence ID" value="MDQ9559207.1"/>
    <property type="molecule type" value="Genomic_DNA"/>
</dbReference>
<dbReference type="InterPro" id="IPR001853">
    <property type="entry name" value="DSBA-like_thioredoxin_dom"/>
</dbReference>
<dbReference type="Proteomes" id="UP001234811">
    <property type="component" value="Unassembled WGS sequence"/>
</dbReference>
<dbReference type="Gene3D" id="3.40.30.10">
    <property type="entry name" value="Glutaredoxin"/>
    <property type="match status" value="1"/>
</dbReference>
<dbReference type="SUPFAM" id="SSF52833">
    <property type="entry name" value="Thioredoxin-like"/>
    <property type="match status" value="1"/>
</dbReference>
<comment type="caution">
    <text evidence="3">The sequence shown here is derived from an EMBL/GenBank/DDBJ whole genome shotgun (WGS) entry which is preliminary data.</text>
</comment>
<dbReference type="InterPro" id="IPR036249">
    <property type="entry name" value="Thioredoxin-like_sf"/>
</dbReference>
<gene>
    <name evidence="3" type="ORF">RF091_27315</name>
</gene>
<sequence>MKADTAFLVGITLCAVAIAGGYRVMMIQNKPSESVAVSQTQQKDSSPTVPVTFTPAQQEAIGPLARDYLLAHPDILLQMSEKLEAQQQTAANRTVQTALTMQPELQAALLHDPATPVVHPDGGVTVVQFFDYQCIWCARMAPVVAGFVRDNPDVRFVFKEFPIFGSRWPMSVQAARTGLTLWQLKGGDAYLAYHNAVFASGENEGRLSQPTLNASLLAAGAAPMTVLPETEKTLLATRELAQQLNISGTPAFIVMPTRDARADQVTPLYGAVDVKALQSAVAQAKAGGH</sequence>
<dbReference type="RefSeq" id="WP_261451859.1">
    <property type="nucleotide sequence ID" value="NZ_CP119436.1"/>
</dbReference>
<evidence type="ECO:0000313" key="4">
    <source>
        <dbReference type="Proteomes" id="UP001234811"/>
    </source>
</evidence>
<dbReference type="CDD" id="cd03023">
    <property type="entry name" value="DsbA_Com1_like"/>
    <property type="match status" value="1"/>
</dbReference>
<name>A0ABD5BQZ9_SERMA</name>
<protein>
    <submittedName>
        <fullName evidence="3">DsbA family protein</fullName>
    </submittedName>
</protein>
<evidence type="ECO:0000259" key="2">
    <source>
        <dbReference type="Pfam" id="PF18312"/>
    </source>
</evidence>
<proteinExistence type="predicted"/>
<dbReference type="Pfam" id="PF18312">
    <property type="entry name" value="ScsC_N"/>
    <property type="match status" value="1"/>
</dbReference>